<reference evidence="1 2" key="1">
    <citation type="submission" date="2019-10" db="EMBL/GenBank/DDBJ databases">
        <authorList>
            <person name="Palmer J.M."/>
        </authorList>
    </citation>
    <scope>NUCLEOTIDE SEQUENCE [LARGE SCALE GENOMIC DNA]</scope>
    <source>
        <strain evidence="1 2">TWF694</strain>
    </source>
</reference>
<gene>
    <name evidence="1" type="ORF">TWF694_010239</name>
</gene>
<sequence length="241" mass="27509">MIEFMATFGDKARPYLDVEDRKKSVLDLQPEAKRDSYALLAGIFHRSTPGPTDVDWYFFGFVTCRGRGEVGMLLDIYQLLLAENDGSDYYKVEKRDPTLPVSFEDFWKAHEAGTLIQLMDSNGLTERRSKLPLLVEFLSVSPKSRPSVWNLNVFLTVNDPVKYAPVPSVQADYGLVNCKNLEEICILMEIYQRALNIVDPLALHRACIAGELFQFCSQYVPLKKCWRPLVKNSYPLPKDDS</sequence>
<evidence type="ECO:0000313" key="1">
    <source>
        <dbReference type="EMBL" id="KAK6538662.1"/>
    </source>
</evidence>
<organism evidence="1 2">
    <name type="scientific">Orbilia ellipsospora</name>
    <dbReference type="NCBI Taxonomy" id="2528407"/>
    <lineage>
        <taxon>Eukaryota</taxon>
        <taxon>Fungi</taxon>
        <taxon>Dikarya</taxon>
        <taxon>Ascomycota</taxon>
        <taxon>Pezizomycotina</taxon>
        <taxon>Orbiliomycetes</taxon>
        <taxon>Orbiliales</taxon>
        <taxon>Orbiliaceae</taxon>
        <taxon>Orbilia</taxon>
    </lineage>
</organism>
<comment type="caution">
    <text evidence="1">The sequence shown here is derived from an EMBL/GenBank/DDBJ whole genome shotgun (WGS) entry which is preliminary data.</text>
</comment>
<proteinExistence type="predicted"/>
<keyword evidence="2" id="KW-1185">Reference proteome</keyword>
<dbReference type="EMBL" id="JAVHJO010000007">
    <property type="protein sequence ID" value="KAK6538662.1"/>
    <property type="molecule type" value="Genomic_DNA"/>
</dbReference>
<protein>
    <submittedName>
        <fullName evidence="1">Uncharacterized protein</fullName>
    </submittedName>
</protein>
<dbReference type="Proteomes" id="UP001365542">
    <property type="component" value="Unassembled WGS sequence"/>
</dbReference>
<accession>A0AAV9XAG4</accession>
<name>A0AAV9XAG4_9PEZI</name>
<dbReference type="AlphaFoldDB" id="A0AAV9XAG4"/>
<evidence type="ECO:0000313" key="2">
    <source>
        <dbReference type="Proteomes" id="UP001365542"/>
    </source>
</evidence>